<evidence type="ECO:0000313" key="3">
    <source>
        <dbReference type="Proteomes" id="UP000838756"/>
    </source>
</evidence>
<gene>
    <name evidence="2" type="primary">jg16818</name>
    <name evidence="2" type="ORF">PAEG_LOCUS24818</name>
</gene>
<dbReference type="Proteomes" id="UP000838756">
    <property type="component" value="Unassembled WGS sequence"/>
</dbReference>
<protein>
    <submittedName>
        <fullName evidence="2">Jg16818 protein</fullName>
    </submittedName>
</protein>
<evidence type="ECO:0000313" key="2">
    <source>
        <dbReference type="EMBL" id="CAH2265162.1"/>
    </source>
</evidence>
<reference evidence="2" key="1">
    <citation type="submission" date="2022-03" db="EMBL/GenBank/DDBJ databases">
        <authorList>
            <person name="Lindestad O."/>
        </authorList>
    </citation>
    <scope>NUCLEOTIDE SEQUENCE</scope>
</reference>
<name>A0A8S4SDX9_9NEOP</name>
<proteinExistence type="predicted"/>
<dbReference type="AlphaFoldDB" id="A0A8S4SDX9"/>
<feature type="region of interest" description="Disordered" evidence="1">
    <location>
        <begin position="72"/>
        <end position="93"/>
    </location>
</feature>
<accession>A0A8S4SDX9</accession>
<sequence>MPIHRIDPLPAHYRAWVSSNKTGLVQIGRLHVPSEHYVELSVRHAGFLTMFSSTVQASDIFNDLKKLEMRAGIRTGPPESEAELLPNAQSPFQ</sequence>
<evidence type="ECO:0000256" key="1">
    <source>
        <dbReference type="SAM" id="MobiDB-lite"/>
    </source>
</evidence>
<organism evidence="2 3">
    <name type="scientific">Pararge aegeria aegeria</name>
    <dbReference type="NCBI Taxonomy" id="348720"/>
    <lineage>
        <taxon>Eukaryota</taxon>
        <taxon>Metazoa</taxon>
        <taxon>Ecdysozoa</taxon>
        <taxon>Arthropoda</taxon>
        <taxon>Hexapoda</taxon>
        <taxon>Insecta</taxon>
        <taxon>Pterygota</taxon>
        <taxon>Neoptera</taxon>
        <taxon>Endopterygota</taxon>
        <taxon>Lepidoptera</taxon>
        <taxon>Glossata</taxon>
        <taxon>Ditrysia</taxon>
        <taxon>Papilionoidea</taxon>
        <taxon>Nymphalidae</taxon>
        <taxon>Satyrinae</taxon>
        <taxon>Satyrini</taxon>
        <taxon>Parargina</taxon>
        <taxon>Pararge</taxon>
    </lineage>
</organism>
<comment type="caution">
    <text evidence="2">The sequence shown here is derived from an EMBL/GenBank/DDBJ whole genome shotgun (WGS) entry which is preliminary data.</text>
</comment>
<keyword evidence="3" id="KW-1185">Reference proteome</keyword>
<dbReference type="EMBL" id="CAKXAJ010026274">
    <property type="protein sequence ID" value="CAH2265162.1"/>
    <property type="molecule type" value="Genomic_DNA"/>
</dbReference>